<protein>
    <submittedName>
        <fullName evidence="1">Uncharacterized protein</fullName>
    </submittedName>
</protein>
<dbReference type="PANTHER" id="PTHR19446">
    <property type="entry name" value="REVERSE TRANSCRIPTASES"/>
    <property type="match status" value="1"/>
</dbReference>
<name>A0A2J7R4I7_9NEOP</name>
<dbReference type="Proteomes" id="UP000235965">
    <property type="component" value="Unassembled WGS sequence"/>
</dbReference>
<reference evidence="1 2" key="1">
    <citation type="submission" date="2017-12" db="EMBL/GenBank/DDBJ databases">
        <title>Hemimetabolous genomes reveal molecular basis of termite eusociality.</title>
        <authorList>
            <person name="Harrison M.C."/>
            <person name="Jongepier E."/>
            <person name="Robertson H.M."/>
            <person name="Arning N."/>
            <person name="Bitard-Feildel T."/>
            <person name="Chao H."/>
            <person name="Childers C.P."/>
            <person name="Dinh H."/>
            <person name="Doddapaneni H."/>
            <person name="Dugan S."/>
            <person name="Gowin J."/>
            <person name="Greiner C."/>
            <person name="Han Y."/>
            <person name="Hu H."/>
            <person name="Hughes D.S.T."/>
            <person name="Huylmans A.-K."/>
            <person name="Kemena C."/>
            <person name="Kremer L.P.M."/>
            <person name="Lee S.L."/>
            <person name="Lopez-Ezquerra A."/>
            <person name="Mallet L."/>
            <person name="Monroy-Kuhn J.M."/>
            <person name="Moser A."/>
            <person name="Murali S.C."/>
            <person name="Muzny D.M."/>
            <person name="Otani S."/>
            <person name="Piulachs M.-D."/>
            <person name="Poelchau M."/>
            <person name="Qu J."/>
            <person name="Schaub F."/>
            <person name="Wada-Katsumata A."/>
            <person name="Worley K.C."/>
            <person name="Xie Q."/>
            <person name="Ylla G."/>
            <person name="Poulsen M."/>
            <person name="Gibbs R.A."/>
            <person name="Schal C."/>
            <person name="Richards S."/>
            <person name="Belles X."/>
            <person name="Korb J."/>
            <person name="Bornberg-Bauer E."/>
        </authorList>
    </citation>
    <scope>NUCLEOTIDE SEQUENCE [LARGE SCALE GENOMIC DNA]</scope>
    <source>
        <tissue evidence="1">Whole body</tissue>
    </source>
</reference>
<evidence type="ECO:0000313" key="1">
    <source>
        <dbReference type="EMBL" id="PNF35751.1"/>
    </source>
</evidence>
<accession>A0A2J7R4I7</accession>
<dbReference type="AlphaFoldDB" id="A0A2J7R4I7"/>
<comment type="caution">
    <text evidence="1">The sequence shown here is derived from an EMBL/GenBank/DDBJ whole genome shotgun (WGS) entry which is preliminary data.</text>
</comment>
<gene>
    <name evidence="1" type="ORF">B7P43_G13042</name>
</gene>
<dbReference type="InParanoid" id="A0A2J7R4I7"/>
<sequence length="209" mass="24127">MNSKNKNIRDLYRGINKFKRGYQPSSNLVEDENGDLLSDSHNILNRWRNYFFQLLNVHKVSDVRQTEIHTAEPLVPDPSPFEVESAIAKLKTYKSPGGDQILVELIQARGQILRSKIHKLIITSIWHKEKFPDQWKESIIVSAHKGDKTDCSNYWGISLLSTSYKILSNILLSRLSPYIDEIIGDHQCGFRGNRSTTDQIFCIRQILEK</sequence>
<evidence type="ECO:0000313" key="2">
    <source>
        <dbReference type="Proteomes" id="UP000235965"/>
    </source>
</evidence>
<proteinExistence type="predicted"/>
<keyword evidence="2" id="KW-1185">Reference proteome</keyword>
<dbReference type="EMBL" id="NEVH01007407">
    <property type="protein sequence ID" value="PNF35751.1"/>
    <property type="molecule type" value="Genomic_DNA"/>
</dbReference>
<organism evidence="1 2">
    <name type="scientific">Cryptotermes secundus</name>
    <dbReference type="NCBI Taxonomy" id="105785"/>
    <lineage>
        <taxon>Eukaryota</taxon>
        <taxon>Metazoa</taxon>
        <taxon>Ecdysozoa</taxon>
        <taxon>Arthropoda</taxon>
        <taxon>Hexapoda</taxon>
        <taxon>Insecta</taxon>
        <taxon>Pterygota</taxon>
        <taxon>Neoptera</taxon>
        <taxon>Polyneoptera</taxon>
        <taxon>Dictyoptera</taxon>
        <taxon>Blattodea</taxon>
        <taxon>Blattoidea</taxon>
        <taxon>Termitoidae</taxon>
        <taxon>Kalotermitidae</taxon>
        <taxon>Cryptotermitinae</taxon>
        <taxon>Cryptotermes</taxon>
    </lineage>
</organism>